<dbReference type="EMBL" id="JANPWB010000011">
    <property type="protein sequence ID" value="KAJ1125820.1"/>
    <property type="molecule type" value="Genomic_DNA"/>
</dbReference>
<sequence>MRRIWRPCGQVWGEFRQDGELLYTRELWMVKNGLLVPAVALLKGRTLLQVWELEGGGELVEFDDLSGLRATSDQGASENCAARVGWGNFWRVGNYRRRASELVQAGGRGLIRDGELL</sequence>
<gene>
    <name evidence="1" type="ORF">NDU88_004238</name>
</gene>
<dbReference type="Proteomes" id="UP001066276">
    <property type="component" value="Chromosome 7"/>
</dbReference>
<protein>
    <submittedName>
        <fullName evidence="1">Uncharacterized protein</fullName>
    </submittedName>
</protein>
<evidence type="ECO:0000313" key="2">
    <source>
        <dbReference type="Proteomes" id="UP001066276"/>
    </source>
</evidence>
<dbReference type="AlphaFoldDB" id="A0AAV7PCC5"/>
<accession>A0AAV7PCC5</accession>
<name>A0AAV7PCC5_PLEWA</name>
<evidence type="ECO:0000313" key="1">
    <source>
        <dbReference type="EMBL" id="KAJ1125820.1"/>
    </source>
</evidence>
<keyword evidence="2" id="KW-1185">Reference proteome</keyword>
<organism evidence="1 2">
    <name type="scientific">Pleurodeles waltl</name>
    <name type="common">Iberian ribbed newt</name>
    <dbReference type="NCBI Taxonomy" id="8319"/>
    <lineage>
        <taxon>Eukaryota</taxon>
        <taxon>Metazoa</taxon>
        <taxon>Chordata</taxon>
        <taxon>Craniata</taxon>
        <taxon>Vertebrata</taxon>
        <taxon>Euteleostomi</taxon>
        <taxon>Amphibia</taxon>
        <taxon>Batrachia</taxon>
        <taxon>Caudata</taxon>
        <taxon>Salamandroidea</taxon>
        <taxon>Salamandridae</taxon>
        <taxon>Pleurodelinae</taxon>
        <taxon>Pleurodeles</taxon>
    </lineage>
</organism>
<proteinExistence type="predicted"/>
<comment type="caution">
    <text evidence="1">The sequence shown here is derived from an EMBL/GenBank/DDBJ whole genome shotgun (WGS) entry which is preliminary data.</text>
</comment>
<reference evidence="1" key="1">
    <citation type="journal article" date="2022" name="bioRxiv">
        <title>Sequencing and chromosome-scale assembly of the giantPleurodeles waltlgenome.</title>
        <authorList>
            <person name="Brown T."/>
            <person name="Elewa A."/>
            <person name="Iarovenko S."/>
            <person name="Subramanian E."/>
            <person name="Araus A.J."/>
            <person name="Petzold A."/>
            <person name="Susuki M."/>
            <person name="Suzuki K.-i.T."/>
            <person name="Hayashi T."/>
            <person name="Toyoda A."/>
            <person name="Oliveira C."/>
            <person name="Osipova E."/>
            <person name="Leigh N.D."/>
            <person name="Simon A."/>
            <person name="Yun M.H."/>
        </authorList>
    </citation>
    <scope>NUCLEOTIDE SEQUENCE</scope>
    <source>
        <strain evidence="1">20211129_DDA</strain>
        <tissue evidence="1">Liver</tissue>
    </source>
</reference>